<gene>
    <name evidence="1" type="ORF">NUW58_g9898</name>
</gene>
<comment type="caution">
    <text evidence="1">The sequence shown here is derived from an EMBL/GenBank/DDBJ whole genome shotgun (WGS) entry which is preliminary data.</text>
</comment>
<evidence type="ECO:0000313" key="2">
    <source>
        <dbReference type="Proteomes" id="UP001143856"/>
    </source>
</evidence>
<reference evidence="1" key="1">
    <citation type="submission" date="2022-10" db="EMBL/GenBank/DDBJ databases">
        <title>Genome Sequence of Xylaria curta.</title>
        <authorList>
            <person name="Buettner E."/>
        </authorList>
    </citation>
    <scope>NUCLEOTIDE SEQUENCE</scope>
    <source>
        <strain evidence="1">Babe10</strain>
    </source>
</reference>
<keyword evidence="2" id="KW-1185">Reference proteome</keyword>
<dbReference type="EMBL" id="JAPDGR010003902">
    <property type="protein sequence ID" value="KAJ2969778.1"/>
    <property type="molecule type" value="Genomic_DNA"/>
</dbReference>
<sequence>MVLVRVEKEFWGPRGLALVDERSWIFRPEATDASPAAERALRDAVVRGPSTVTDVPRDGAYPQRYLRWSPTGLFRFSALTFNGHKIHYDPTWSAAVEGHPACVVHGPLNLINMLDYWRDHCAGGTREVREISYRAVAPVYAGETYEISAAGAKDAADGSRWEVLVSKDGTTCMTGDILGV</sequence>
<accession>A0ACC1MSU0</accession>
<name>A0ACC1MSU0_9PEZI</name>
<dbReference type="Proteomes" id="UP001143856">
    <property type="component" value="Unassembled WGS sequence"/>
</dbReference>
<proteinExistence type="predicted"/>
<protein>
    <submittedName>
        <fullName evidence="1">Uncharacterized protein</fullName>
    </submittedName>
</protein>
<organism evidence="1 2">
    <name type="scientific">Xylaria curta</name>
    <dbReference type="NCBI Taxonomy" id="42375"/>
    <lineage>
        <taxon>Eukaryota</taxon>
        <taxon>Fungi</taxon>
        <taxon>Dikarya</taxon>
        <taxon>Ascomycota</taxon>
        <taxon>Pezizomycotina</taxon>
        <taxon>Sordariomycetes</taxon>
        <taxon>Xylariomycetidae</taxon>
        <taxon>Xylariales</taxon>
        <taxon>Xylariaceae</taxon>
        <taxon>Xylaria</taxon>
    </lineage>
</organism>
<evidence type="ECO:0000313" key="1">
    <source>
        <dbReference type="EMBL" id="KAJ2969778.1"/>
    </source>
</evidence>